<protein>
    <submittedName>
        <fullName evidence="2">Uncharacterized protein</fullName>
    </submittedName>
</protein>
<feature type="transmembrane region" description="Helical" evidence="1">
    <location>
        <begin position="52"/>
        <end position="72"/>
    </location>
</feature>
<reference evidence="2" key="1">
    <citation type="submission" date="2023-03" db="EMBL/GenBank/DDBJ databases">
        <title>Massive genome expansion in bonnet fungi (Mycena s.s.) driven by repeated elements and novel gene families across ecological guilds.</title>
        <authorList>
            <consortium name="Lawrence Berkeley National Laboratory"/>
            <person name="Harder C.B."/>
            <person name="Miyauchi S."/>
            <person name="Viragh M."/>
            <person name="Kuo A."/>
            <person name="Thoen E."/>
            <person name="Andreopoulos B."/>
            <person name="Lu D."/>
            <person name="Skrede I."/>
            <person name="Drula E."/>
            <person name="Henrissat B."/>
            <person name="Morin E."/>
            <person name="Kohler A."/>
            <person name="Barry K."/>
            <person name="LaButti K."/>
            <person name="Morin E."/>
            <person name="Salamov A."/>
            <person name="Lipzen A."/>
            <person name="Mereny Z."/>
            <person name="Hegedus B."/>
            <person name="Baldrian P."/>
            <person name="Stursova M."/>
            <person name="Weitz H."/>
            <person name="Taylor A."/>
            <person name="Grigoriev I.V."/>
            <person name="Nagy L.G."/>
            <person name="Martin F."/>
            <person name="Kauserud H."/>
        </authorList>
    </citation>
    <scope>NUCLEOTIDE SEQUENCE</scope>
    <source>
        <strain evidence="2">CBHHK002</strain>
    </source>
</reference>
<dbReference type="EMBL" id="JARIHO010000005">
    <property type="protein sequence ID" value="KAJ7360694.1"/>
    <property type="molecule type" value="Genomic_DNA"/>
</dbReference>
<keyword evidence="1" id="KW-0812">Transmembrane</keyword>
<proteinExistence type="predicted"/>
<organism evidence="2 3">
    <name type="scientific">Mycena albidolilacea</name>
    <dbReference type="NCBI Taxonomy" id="1033008"/>
    <lineage>
        <taxon>Eukaryota</taxon>
        <taxon>Fungi</taxon>
        <taxon>Dikarya</taxon>
        <taxon>Basidiomycota</taxon>
        <taxon>Agaricomycotina</taxon>
        <taxon>Agaricomycetes</taxon>
        <taxon>Agaricomycetidae</taxon>
        <taxon>Agaricales</taxon>
        <taxon>Marasmiineae</taxon>
        <taxon>Mycenaceae</taxon>
        <taxon>Mycena</taxon>
    </lineage>
</organism>
<sequence length="163" mass="18216">MARFPLTLSRSLISSADPGQSFANGKCQHIPPQDGFHYRPKWRRGGGLNKRWTVGALSAALLCAFTIHYFFLKFKCPGDSTIRRKRNLPSHVWHAKLEELTGIAAGQMRCLNGQVAAHEQVIASANRVLANVFGGVYVERIGLRKSRMSRMRLLAIVQSRKVS</sequence>
<evidence type="ECO:0000256" key="1">
    <source>
        <dbReference type="SAM" id="Phobius"/>
    </source>
</evidence>
<accession>A0AAD7AJD7</accession>
<name>A0AAD7AJD7_9AGAR</name>
<keyword evidence="1" id="KW-0472">Membrane</keyword>
<comment type="caution">
    <text evidence="2">The sequence shown here is derived from an EMBL/GenBank/DDBJ whole genome shotgun (WGS) entry which is preliminary data.</text>
</comment>
<gene>
    <name evidence="2" type="ORF">DFH08DRAFT_800142</name>
</gene>
<evidence type="ECO:0000313" key="3">
    <source>
        <dbReference type="Proteomes" id="UP001218218"/>
    </source>
</evidence>
<keyword evidence="1" id="KW-1133">Transmembrane helix</keyword>
<dbReference type="Proteomes" id="UP001218218">
    <property type="component" value="Unassembled WGS sequence"/>
</dbReference>
<dbReference type="AlphaFoldDB" id="A0AAD7AJD7"/>
<evidence type="ECO:0000313" key="2">
    <source>
        <dbReference type="EMBL" id="KAJ7360694.1"/>
    </source>
</evidence>
<keyword evidence="3" id="KW-1185">Reference proteome</keyword>